<sequence>MSNQSERPWSEDEKYALLTEILKKAGISSTYLVRLINDFRINPNWEHIPLPHGISPTKT</sequence>
<reference evidence="1" key="2">
    <citation type="journal article" date="2023" name="IMA Fungus">
        <title>Comparative genomic study of the Penicillium genus elucidates a diverse pangenome and 15 lateral gene transfer events.</title>
        <authorList>
            <person name="Petersen C."/>
            <person name="Sorensen T."/>
            <person name="Nielsen M.R."/>
            <person name="Sondergaard T.E."/>
            <person name="Sorensen J.L."/>
            <person name="Fitzpatrick D.A."/>
            <person name="Frisvad J.C."/>
            <person name="Nielsen K.L."/>
        </authorList>
    </citation>
    <scope>NUCLEOTIDE SEQUENCE</scope>
    <source>
        <strain evidence="1">IBT 30761</strain>
    </source>
</reference>
<reference evidence="1" key="1">
    <citation type="submission" date="2022-11" db="EMBL/GenBank/DDBJ databases">
        <authorList>
            <person name="Petersen C."/>
        </authorList>
    </citation>
    <scope>NUCLEOTIDE SEQUENCE</scope>
    <source>
        <strain evidence="1">IBT 30761</strain>
    </source>
</reference>
<dbReference type="RefSeq" id="XP_056473246.1">
    <property type="nucleotide sequence ID" value="XM_056619880.1"/>
</dbReference>
<proteinExistence type="predicted"/>
<comment type="caution">
    <text evidence="1">The sequence shown here is derived from an EMBL/GenBank/DDBJ whole genome shotgun (WGS) entry which is preliminary data.</text>
</comment>
<protein>
    <submittedName>
        <fullName evidence="1">Uncharacterized protein</fullName>
    </submittedName>
</protein>
<dbReference type="AlphaFoldDB" id="A0A9W9F7R6"/>
<evidence type="ECO:0000313" key="1">
    <source>
        <dbReference type="EMBL" id="KAJ5095096.1"/>
    </source>
</evidence>
<dbReference type="Proteomes" id="UP001149074">
    <property type="component" value="Unassembled WGS sequence"/>
</dbReference>
<evidence type="ECO:0000313" key="2">
    <source>
        <dbReference type="Proteomes" id="UP001149074"/>
    </source>
</evidence>
<dbReference type="GeneID" id="81358859"/>
<organism evidence="1 2">
    <name type="scientific">Penicillium argentinense</name>
    <dbReference type="NCBI Taxonomy" id="1131581"/>
    <lineage>
        <taxon>Eukaryota</taxon>
        <taxon>Fungi</taxon>
        <taxon>Dikarya</taxon>
        <taxon>Ascomycota</taxon>
        <taxon>Pezizomycotina</taxon>
        <taxon>Eurotiomycetes</taxon>
        <taxon>Eurotiomycetidae</taxon>
        <taxon>Eurotiales</taxon>
        <taxon>Aspergillaceae</taxon>
        <taxon>Penicillium</taxon>
    </lineage>
</organism>
<accession>A0A9W9F7R6</accession>
<name>A0A9W9F7R6_9EURO</name>
<dbReference type="OrthoDB" id="5371646at2759"/>
<gene>
    <name evidence="1" type="ORF">N7532_007387</name>
</gene>
<dbReference type="EMBL" id="JAPQKI010000006">
    <property type="protein sequence ID" value="KAJ5095096.1"/>
    <property type="molecule type" value="Genomic_DNA"/>
</dbReference>
<keyword evidence="2" id="KW-1185">Reference proteome</keyword>